<dbReference type="RefSeq" id="XP_041543727.1">
    <property type="nucleotide sequence ID" value="XM_041690110.1"/>
</dbReference>
<evidence type="ECO:0000313" key="2">
    <source>
        <dbReference type="Proteomes" id="UP000661280"/>
    </source>
</evidence>
<evidence type="ECO:0000313" key="1">
    <source>
        <dbReference type="EMBL" id="BCR99964.1"/>
    </source>
</evidence>
<name>A0A7R8A0H2_ASPKA</name>
<gene>
    <name evidence="1" type="ORF">AKAW2_50307S</name>
</gene>
<protein>
    <submittedName>
        <fullName evidence="1">Uncharacterized protein</fullName>
    </submittedName>
</protein>
<reference evidence="1" key="1">
    <citation type="submission" date="2021-01" db="EMBL/GenBank/DDBJ databases">
        <authorList>
            <consortium name="Aspergillus luchuensis mut. kawachii IFO 4304 genome sequencing consortium"/>
            <person name="Kazuki M."/>
            <person name="Futagami T."/>
        </authorList>
    </citation>
    <scope>NUCLEOTIDE SEQUENCE</scope>
    <source>
        <strain evidence="1">IFO 4308</strain>
    </source>
</reference>
<proteinExistence type="predicted"/>
<organism evidence="1 2">
    <name type="scientific">Aspergillus kawachii</name>
    <name type="common">White koji mold</name>
    <name type="synonym">Aspergillus awamori var. kawachi</name>
    <dbReference type="NCBI Taxonomy" id="1069201"/>
    <lineage>
        <taxon>Eukaryota</taxon>
        <taxon>Fungi</taxon>
        <taxon>Dikarya</taxon>
        <taxon>Ascomycota</taxon>
        <taxon>Pezizomycotina</taxon>
        <taxon>Eurotiomycetes</taxon>
        <taxon>Eurotiomycetidae</taxon>
        <taxon>Eurotiales</taxon>
        <taxon>Aspergillaceae</taxon>
        <taxon>Aspergillus</taxon>
        <taxon>Aspergillus subgen. Circumdati</taxon>
    </lineage>
</organism>
<keyword evidence="2" id="KW-1185">Reference proteome</keyword>
<dbReference type="EMBL" id="AP024429">
    <property type="protein sequence ID" value="BCR99964.1"/>
    <property type="molecule type" value="Genomic_DNA"/>
</dbReference>
<sequence>MSFGSQVESVDSLSPSDEELERAACELVSKDVVIDKTVSQPPSFTTADKSVCAVLVHRRGAEGAVRVTGPGTSHPVPNVITGPDESGWVIVAVKEGQTCMFLGEPTVRFFKAKHE</sequence>
<dbReference type="Proteomes" id="UP000661280">
    <property type="component" value="Chromosome 5"/>
</dbReference>
<dbReference type="GeneID" id="64961287"/>
<reference evidence="1" key="2">
    <citation type="submission" date="2021-02" db="EMBL/GenBank/DDBJ databases">
        <title>Aspergillus luchuensis mut. kawachii IFO 4304 genome sequence.</title>
        <authorList>
            <person name="Mori K."/>
            <person name="Kadooka C."/>
            <person name="Goto M."/>
            <person name="Futagami T."/>
        </authorList>
    </citation>
    <scope>NUCLEOTIDE SEQUENCE</scope>
    <source>
        <strain evidence="1">IFO 4308</strain>
    </source>
</reference>
<dbReference type="KEGG" id="aluc:AKAW2_50307S"/>
<accession>A0A7R8A0H2</accession>
<dbReference type="AlphaFoldDB" id="A0A7R8A0H2"/>
<dbReference type="OrthoDB" id="4368117at2759"/>